<proteinExistence type="predicted"/>
<keyword evidence="5" id="KW-1185">Reference proteome</keyword>
<dbReference type="EMBL" id="JABUQZ010000001">
    <property type="protein sequence ID" value="NUC71077.1"/>
    <property type="molecule type" value="Genomic_DNA"/>
</dbReference>
<dbReference type="OrthoDB" id="177406at2157"/>
<dbReference type="Proteomes" id="UP001016761">
    <property type="component" value="Unassembled WGS sequence"/>
</dbReference>
<accession>A0A8J8KG48</accession>
<gene>
    <name evidence="2" type="ORF">HT576_18565</name>
    <name evidence="3" type="ORF">HTZ84_01905</name>
</gene>
<evidence type="ECO:0000256" key="1">
    <source>
        <dbReference type="SAM" id="Phobius"/>
    </source>
</evidence>
<feature type="transmembrane region" description="Helical" evidence="1">
    <location>
        <begin position="37"/>
        <end position="60"/>
    </location>
</feature>
<name>A0A8J8KG48_9EURY</name>
<keyword evidence="1" id="KW-0472">Membrane</keyword>
<protein>
    <submittedName>
        <fullName evidence="2">Uncharacterized protein</fullName>
    </submittedName>
</protein>
<organism evidence="2 4">
    <name type="scientific">Haloterrigena gelatinilytica</name>
    <dbReference type="NCBI Taxonomy" id="2741724"/>
    <lineage>
        <taxon>Archaea</taxon>
        <taxon>Methanobacteriati</taxon>
        <taxon>Methanobacteriota</taxon>
        <taxon>Stenosarchaea group</taxon>
        <taxon>Halobacteria</taxon>
        <taxon>Halobacteriales</taxon>
        <taxon>Natrialbaceae</taxon>
        <taxon>Haloterrigena</taxon>
    </lineage>
</organism>
<dbReference type="EMBL" id="JABURA010000001">
    <property type="protein sequence ID" value="NUB93013.1"/>
    <property type="molecule type" value="Genomic_DNA"/>
</dbReference>
<sequence length="67" mass="7170">MSSTTDDRSGLMRKVSVVTTLIDAIREFSKGHRGSGLVLLVAAALSSRIPGIGTAASLLLRAYRRLR</sequence>
<dbReference type="Proteomes" id="UP000728647">
    <property type="component" value="Unassembled WGS sequence"/>
</dbReference>
<dbReference type="AlphaFoldDB" id="A0A8J8KG48"/>
<evidence type="ECO:0000313" key="5">
    <source>
        <dbReference type="Proteomes" id="UP001016761"/>
    </source>
</evidence>
<comment type="caution">
    <text evidence="2">The sequence shown here is derived from an EMBL/GenBank/DDBJ whole genome shotgun (WGS) entry which is preliminary data.</text>
</comment>
<evidence type="ECO:0000313" key="3">
    <source>
        <dbReference type="EMBL" id="NUC71077.1"/>
    </source>
</evidence>
<reference evidence="2 5" key="1">
    <citation type="submission" date="2020-06" db="EMBL/GenBank/DDBJ databases">
        <title>Haloterrigena sp. nov., an extremely halophilic archaeon isolated from a saline sediment.</title>
        <authorList>
            <person name="Liu B.-B."/>
        </authorList>
    </citation>
    <scope>NUCLEOTIDE SEQUENCE</scope>
    <source>
        <strain evidence="2">SYSU A121-1</strain>
        <strain evidence="3 5">SYSU A558-1</strain>
    </source>
</reference>
<keyword evidence="1" id="KW-0812">Transmembrane</keyword>
<keyword evidence="1" id="KW-1133">Transmembrane helix</keyword>
<evidence type="ECO:0000313" key="4">
    <source>
        <dbReference type="Proteomes" id="UP000728647"/>
    </source>
</evidence>
<evidence type="ECO:0000313" key="2">
    <source>
        <dbReference type="EMBL" id="NUB93013.1"/>
    </source>
</evidence>